<dbReference type="PATRIC" id="fig|1319815.3.peg.2058"/>
<dbReference type="CDD" id="cd01357">
    <property type="entry name" value="Aspartase"/>
    <property type="match status" value="1"/>
</dbReference>
<proteinExistence type="predicted"/>
<dbReference type="Gene3D" id="1.10.40.30">
    <property type="entry name" value="Fumarase/aspartase (C-terminal domain)"/>
    <property type="match status" value="1"/>
</dbReference>
<gene>
    <name evidence="4" type="ORF">HMPREF0202_02139</name>
</gene>
<dbReference type="Pfam" id="PF00206">
    <property type="entry name" value="Lyase_1"/>
    <property type="match status" value="1"/>
</dbReference>
<dbReference type="PROSITE" id="PS00163">
    <property type="entry name" value="FUMARATE_LYASES"/>
    <property type="match status" value="1"/>
</dbReference>
<dbReference type="FunFam" id="1.10.40.30:FF:000002">
    <property type="entry name" value="Fumarate hydratase class II"/>
    <property type="match status" value="1"/>
</dbReference>
<organism evidence="4 5">
    <name type="scientific">Cetobacterium somerae ATCC BAA-474</name>
    <dbReference type="NCBI Taxonomy" id="1319815"/>
    <lineage>
        <taxon>Bacteria</taxon>
        <taxon>Fusobacteriati</taxon>
        <taxon>Fusobacteriota</taxon>
        <taxon>Fusobacteriia</taxon>
        <taxon>Fusobacteriales</taxon>
        <taxon>Fusobacteriaceae</taxon>
        <taxon>Cetobacterium</taxon>
    </lineage>
</organism>
<dbReference type="FunFam" id="1.20.200.10:FF:000001">
    <property type="entry name" value="Fumarate hydratase, mitochondrial"/>
    <property type="match status" value="1"/>
</dbReference>
<dbReference type="GO" id="GO:0006099">
    <property type="term" value="P:tricarboxylic acid cycle"/>
    <property type="evidence" value="ECO:0007669"/>
    <property type="project" value="InterPro"/>
</dbReference>
<protein>
    <submittedName>
        <fullName evidence="4">Putative aspartate ammonia-lyase</fullName>
    </submittedName>
</protein>
<dbReference type="Proteomes" id="UP000017081">
    <property type="component" value="Unassembled WGS sequence"/>
</dbReference>
<reference evidence="4 5" key="1">
    <citation type="submission" date="2013-08" db="EMBL/GenBank/DDBJ databases">
        <authorList>
            <person name="Weinstock G."/>
            <person name="Sodergren E."/>
            <person name="Wylie T."/>
            <person name="Fulton L."/>
            <person name="Fulton R."/>
            <person name="Fronick C."/>
            <person name="O'Laughlin M."/>
            <person name="Godfrey J."/>
            <person name="Miner T."/>
            <person name="Herter B."/>
            <person name="Appelbaum E."/>
            <person name="Cordes M."/>
            <person name="Lek S."/>
            <person name="Wollam A."/>
            <person name="Pepin K.H."/>
            <person name="Palsikar V.B."/>
            <person name="Mitreva M."/>
            <person name="Wilson R.K."/>
        </authorList>
    </citation>
    <scope>NUCLEOTIDE SEQUENCE [LARGE SCALE GENOMIC DNA]</scope>
    <source>
        <strain evidence="4 5">ATCC BAA-474</strain>
    </source>
</reference>
<dbReference type="PANTHER" id="PTHR42696">
    <property type="entry name" value="ASPARTATE AMMONIA-LYASE"/>
    <property type="match status" value="1"/>
</dbReference>
<dbReference type="InterPro" id="IPR008948">
    <property type="entry name" value="L-Aspartase-like"/>
</dbReference>
<keyword evidence="1 4" id="KW-0456">Lyase</keyword>
<feature type="domain" description="Fumarase C C-terminal" evidence="3">
    <location>
        <begin position="412"/>
        <end position="464"/>
    </location>
</feature>
<evidence type="ECO:0000259" key="2">
    <source>
        <dbReference type="Pfam" id="PF00206"/>
    </source>
</evidence>
<dbReference type="InterPro" id="IPR051546">
    <property type="entry name" value="Aspartate_Ammonia-Lyase"/>
</dbReference>
<evidence type="ECO:0000313" key="5">
    <source>
        <dbReference type="Proteomes" id="UP000017081"/>
    </source>
</evidence>
<evidence type="ECO:0000313" key="4">
    <source>
        <dbReference type="EMBL" id="ERT67921.1"/>
    </source>
</evidence>
<dbReference type="InterPro" id="IPR020557">
    <property type="entry name" value="Fumarate_lyase_CS"/>
</dbReference>
<comment type="caution">
    <text evidence="4">The sequence shown here is derived from an EMBL/GenBank/DDBJ whole genome shotgun (WGS) entry which is preliminary data.</text>
</comment>
<dbReference type="STRING" id="1319815.HMPREF0202_02139"/>
<accession>U7V8T3</accession>
<evidence type="ECO:0000259" key="3">
    <source>
        <dbReference type="Pfam" id="PF10415"/>
    </source>
</evidence>
<dbReference type="InterPro" id="IPR018951">
    <property type="entry name" value="Fumarase_C_C"/>
</dbReference>
<dbReference type="eggNOG" id="COG1027">
    <property type="taxonomic scope" value="Bacteria"/>
</dbReference>
<dbReference type="GO" id="GO:0008797">
    <property type="term" value="F:aspartate ammonia-lyase activity"/>
    <property type="evidence" value="ECO:0007669"/>
    <property type="project" value="TreeGrafter"/>
</dbReference>
<dbReference type="NCBIfam" id="NF008909">
    <property type="entry name" value="PRK12273.1"/>
    <property type="match status" value="1"/>
</dbReference>
<dbReference type="InterPro" id="IPR022761">
    <property type="entry name" value="Fumarate_lyase_N"/>
</dbReference>
<dbReference type="PANTHER" id="PTHR42696:SF2">
    <property type="entry name" value="ASPARTATE AMMONIA-LYASE"/>
    <property type="match status" value="1"/>
</dbReference>
<dbReference type="Gene3D" id="1.10.275.10">
    <property type="entry name" value="Fumarase/aspartase (N-terminal domain)"/>
    <property type="match status" value="1"/>
</dbReference>
<dbReference type="HOGENOM" id="CLU_021594_4_1_0"/>
<keyword evidence="5" id="KW-1185">Reference proteome</keyword>
<dbReference type="GO" id="GO:0005829">
    <property type="term" value="C:cytosol"/>
    <property type="evidence" value="ECO:0007669"/>
    <property type="project" value="TreeGrafter"/>
</dbReference>
<feature type="domain" description="Fumarate lyase N-terminal" evidence="2">
    <location>
        <begin position="16"/>
        <end position="345"/>
    </location>
</feature>
<dbReference type="Gene3D" id="1.20.200.10">
    <property type="entry name" value="Fumarase/aspartase (Central domain)"/>
    <property type="match status" value="1"/>
</dbReference>
<dbReference type="PRINTS" id="PR00145">
    <property type="entry name" value="ARGSUCLYASE"/>
</dbReference>
<dbReference type="InterPro" id="IPR024083">
    <property type="entry name" value="Fumarase/histidase_N"/>
</dbReference>
<sequence>MVKELEKFRLESDSIGTIQVPAEAYYGVQSLRGKNNFHITGYKLGNDFIKALAYVKKASAIANLEAGMLDEDVVNAIVKASEEIIDGKFMDQFITDVIQGGAGTSMNMNMNEVIANRAGELLGGELGKYDKVHPNDHVNYGQSTNDVIPTAGKLALQMMSEELLKTLERLNLTLLDKSIEFDNVIKMGRTHLQDAVPIRLGQEFKAYAQPIARDIKRIKIALEDLKTVNMGATAVGTGINADTKYVEDVVRILSEVTNVDFVQADDLVDGTRNLDSFVWLSSALKVAAVNLSKMANDLRLMASGPKTGLAEINLPQQQPGSSIMPGKVNPVIPEVMNQVCFQIFGNDQTVTKAAEAGQLELNVFEPVLFFNLFQSIEILKNGVNTLIDNCLIGITANKERCQQLVDMSVGTITALNPHIGYKNAADIAKTSIKTGVSVVDLILERKLLTKEELDIILNPFEMTKPGIPGKSLLKNR</sequence>
<evidence type="ECO:0000256" key="1">
    <source>
        <dbReference type="ARBA" id="ARBA00023239"/>
    </source>
</evidence>
<dbReference type="InterPro" id="IPR000362">
    <property type="entry name" value="Fumarate_lyase_fam"/>
</dbReference>
<dbReference type="FunFam" id="1.10.275.10:FF:000001">
    <property type="entry name" value="Fumarate hydratase, mitochondrial"/>
    <property type="match status" value="1"/>
</dbReference>
<dbReference type="SUPFAM" id="SSF48557">
    <property type="entry name" value="L-aspartase-like"/>
    <property type="match status" value="1"/>
</dbReference>
<dbReference type="PRINTS" id="PR00149">
    <property type="entry name" value="FUMRATELYASE"/>
</dbReference>
<dbReference type="AlphaFoldDB" id="U7V8T3"/>
<name>U7V8T3_9FUSO</name>
<dbReference type="Pfam" id="PF10415">
    <property type="entry name" value="FumaraseC_C"/>
    <property type="match status" value="1"/>
</dbReference>
<dbReference type="EMBL" id="AXZF01000096">
    <property type="protein sequence ID" value="ERT67921.1"/>
    <property type="molecule type" value="Genomic_DNA"/>
</dbReference>
<dbReference type="GO" id="GO:0006531">
    <property type="term" value="P:aspartate metabolic process"/>
    <property type="evidence" value="ECO:0007669"/>
    <property type="project" value="TreeGrafter"/>
</dbReference>
<dbReference type="RefSeq" id="WP_023051671.1">
    <property type="nucleotide sequence ID" value="NZ_CP173065.2"/>
</dbReference>